<dbReference type="EMBL" id="BK032730">
    <property type="protein sequence ID" value="DAF57232.1"/>
    <property type="molecule type" value="Genomic_DNA"/>
</dbReference>
<evidence type="ECO:0000313" key="1">
    <source>
        <dbReference type="EMBL" id="DAF57232.1"/>
    </source>
</evidence>
<organism evidence="1">
    <name type="scientific">Myoviridae sp. ct5ra14</name>
    <dbReference type="NCBI Taxonomy" id="2827659"/>
    <lineage>
        <taxon>Viruses</taxon>
        <taxon>Duplodnaviria</taxon>
        <taxon>Heunggongvirae</taxon>
        <taxon>Uroviricota</taxon>
        <taxon>Caudoviricetes</taxon>
    </lineage>
</organism>
<protein>
    <submittedName>
        <fullName evidence="1">Uncharacterized protein</fullName>
    </submittedName>
</protein>
<sequence>MRSTVSLARALSSPSSRVWDARVSVLGFDFLIWLASRDLNAGLLFLILRASQMPVFVRGL</sequence>
<name>A0A8S5T296_9CAUD</name>
<reference evidence="1" key="1">
    <citation type="journal article" date="2021" name="Proc. Natl. Acad. Sci. U.S.A.">
        <title>A Catalog of Tens of Thousands of Viruses from Human Metagenomes Reveals Hidden Associations with Chronic Diseases.</title>
        <authorList>
            <person name="Tisza M.J."/>
            <person name="Buck C.B."/>
        </authorList>
    </citation>
    <scope>NUCLEOTIDE SEQUENCE</scope>
    <source>
        <strain evidence="1">Ct5ra14</strain>
    </source>
</reference>
<accession>A0A8S5T296</accession>
<proteinExistence type="predicted"/>